<feature type="transmembrane region" description="Helical" evidence="2">
    <location>
        <begin position="217"/>
        <end position="239"/>
    </location>
</feature>
<evidence type="ECO:0000313" key="3">
    <source>
        <dbReference type="EMBL" id="TQL59722.1"/>
    </source>
</evidence>
<feature type="compositionally biased region" description="Polar residues" evidence="1">
    <location>
        <begin position="1"/>
        <end position="13"/>
    </location>
</feature>
<feature type="transmembrane region" description="Helical" evidence="2">
    <location>
        <begin position="61"/>
        <end position="81"/>
    </location>
</feature>
<feature type="region of interest" description="Disordered" evidence="1">
    <location>
        <begin position="1"/>
        <end position="20"/>
    </location>
</feature>
<comment type="caution">
    <text evidence="3">The sequence shown here is derived from an EMBL/GenBank/DDBJ whole genome shotgun (WGS) entry which is preliminary data.</text>
</comment>
<organism evidence="3 4">
    <name type="scientific">Oryzihumus leptocrescens</name>
    <dbReference type="NCBI Taxonomy" id="297536"/>
    <lineage>
        <taxon>Bacteria</taxon>
        <taxon>Bacillati</taxon>
        <taxon>Actinomycetota</taxon>
        <taxon>Actinomycetes</taxon>
        <taxon>Micrococcales</taxon>
        <taxon>Intrasporangiaceae</taxon>
        <taxon>Oryzihumus</taxon>
    </lineage>
</organism>
<keyword evidence="2" id="KW-0472">Membrane</keyword>
<name>A0A542ZH68_9MICO</name>
<proteinExistence type="predicted"/>
<sequence>MTEKSTWLPTSGTAPERSERPRGSLRFRYRLALVIAFHLVVAAGVWWALNPDLDSRSAAPGGLPVFPEIIAGLIFIAVSLNVSSRVPLWGAVAAFIVCVGALLGLVPAVESVYANTAMTRVEGATVVKTVEQDIGMQQVDYRLPDGKITRGYYIEESRSWSRIRSYRRAHPSWSWTSGMRGPFLSVPRGATLAVLVDPAGHAYARNADANGNHTTELIYLGTVGPAWLVVEATMASALLRRRSLAQKLGREADAEAGIPS</sequence>
<feature type="transmembrane region" description="Helical" evidence="2">
    <location>
        <begin position="27"/>
        <end position="49"/>
    </location>
</feature>
<gene>
    <name evidence="3" type="ORF">FB474_1088</name>
</gene>
<evidence type="ECO:0000256" key="2">
    <source>
        <dbReference type="SAM" id="Phobius"/>
    </source>
</evidence>
<feature type="transmembrane region" description="Helical" evidence="2">
    <location>
        <begin position="88"/>
        <end position="109"/>
    </location>
</feature>
<keyword evidence="2" id="KW-0812">Transmembrane</keyword>
<dbReference type="RefSeq" id="WP_141787706.1">
    <property type="nucleotide sequence ID" value="NZ_BAAAKX010000004.1"/>
</dbReference>
<evidence type="ECO:0008006" key="5">
    <source>
        <dbReference type="Google" id="ProtNLM"/>
    </source>
</evidence>
<dbReference type="EMBL" id="VFOQ01000001">
    <property type="protein sequence ID" value="TQL59722.1"/>
    <property type="molecule type" value="Genomic_DNA"/>
</dbReference>
<accession>A0A542ZH68</accession>
<protein>
    <recommendedName>
        <fullName evidence="5">DUF3592 domain-containing protein</fullName>
    </recommendedName>
</protein>
<reference evidence="3 4" key="1">
    <citation type="submission" date="2019-06" db="EMBL/GenBank/DDBJ databases">
        <title>Sequencing the genomes of 1000 actinobacteria strains.</title>
        <authorList>
            <person name="Klenk H.-P."/>
        </authorList>
    </citation>
    <scope>NUCLEOTIDE SEQUENCE [LARGE SCALE GENOMIC DNA]</scope>
    <source>
        <strain evidence="3 4">DSM 18082</strain>
    </source>
</reference>
<evidence type="ECO:0000256" key="1">
    <source>
        <dbReference type="SAM" id="MobiDB-lite"/>
    </source>
</evidence>
<dbReference type="Proteomes" id="UP000319514">
    <property type="component" value="Unassembled WGS sequence"/>
</dbReference>
<evidence type="ECO:0000313" key="4">
    <source>
        <dbReference type="Proteomes" id="UP000319514"/>
    </source>
</evidence>
<keyword evidence="2" id="KW-1133">Transmembrane helix</keyword>
<dbReference type="AlphaFoldDB" id="A0A542ZH68"/>
<keyword evidence="4" id="KW-1185">Reference proteome</keyword>